<dbReference type="RefSeq" id="WP_234867326.1">
    <property type="nucleotide sequence ID" value="NZ_JAKEVY010000004.1"/>
</dbReference>
<comment type="caution">
    <text evidence="2">The sequence shown here is derived from an EMBL/GenBank/DDBJ whole genome shotgun (WGS) entry which is preliminary data.</text>
</comment>
<feature type="domain" description="Haem-binding" evidence="1">
    <location>
        <begin position="10"/>
        <end position="145"/>
    </location>
</feature>
<dbReference type="InterPro" id="IPR025992">
    <property type="entry name" value="Haem-bd"/>
</dbReference>
<evidence type="ECO:0000313" key="2">
    <source>
        <dbReference type="EMBL" id="MCF1716278.1"/>
    </source>
</evidence>
<sequence>MIRKILLVLLAAFIVMQVIRPKLDNKSGAVTNSIATITSIPEETDQLLRSSCYDCHSNTTVYPWYSHIQPVGWWLDDHVNEGKKELNFDEFTTYSLRRQYHKLEEVVEQVKEKEMPLNSYTWIHKDADLTAEQRQQLINWADKLIADMKSKYPLDSLIKK</sequence>
<proteinExistence type="predicted"/>
<organism evidence="2 3">
    <name type="scientific">Flavihumibacter fluminis</name>
    <dbReference type="NCBI Taxonomy" id="2909236"/>
    <lineage>
        <taxon>Bacteria</taxon>
        <taxon>Pseudomonadati</taxon>
        <taxon>Bacteroidota</taxon>
        <taxon>Chitinophagia</taxon>
        <taxon>Chitinophagales</taxon>
        <taxon>Chitinophagaceae</taxon>
        <taxon>Flavihumibacter</taxon>
    </lineage>
</organism>
<gene>
    <name evidence="2" type="ORF">L0U88_16670</name>
</gene>
<dbReference type="Proteomes" id="UP001200145">
    <property type="component" value="Unassembled WGS sequence"/>
</dbReference>
<reference evidence="2 3" key="1">
    <citation type="submission" date="2022-01" db="EMBL/GenBank/DDBJ databases">
        <title>Flavihumibacter sp. nov., isolated from sediment of a river.</title>
        <authorList>
            <person name="Liu H."/>
        </authorList>
    </citation>
    <scope>NUCLEOTIDE SEQUENCE [LARGE SCALE GENOMIC DNA]</scope>
    <source>
        <strain evidence="2 3">RY-1</strain>
    </source>
</reference>
<evidence type="ECO:0000259" key="1">
    <source>
        <dbReference type="SMART" id="SM01235"/>
    </source>
</evidence>
<accession>A0ABS9BKR0</accession>
<evidence type="ECO:0000313" key="3">
    <source>
        <dbReference type="Proteomes" id="UP001200145"/>
    </source>
</evidence>
<dbReference type="SMART" id="SM01235">
    <property type="entry name" value="Haem_bd"/>
    <property type="match status" value="1"/>
</dbReference>
<dbReference type="EMBL" id="JAKEVY010000004">
    <property type="protein sequence ID" value="MCF1716278.1"/>
    <property type="molecule type" value="Genomic_DNA"/>
</dbReference>
<keyword evidence="3" id="KW-1185">Reference proteome</keyword>
<name>A0ABS9BKR0_9BACT</name>
<dbReference type="Pfam" id="PF14376">
    <property type="entry name" value="Haem_bd"/>
    <property type="match status" value="1"/>
</dbReference>
<protein>
    <submittedName>
        <fullName evidence="2">Heme-binding domain-containing protein</fullName>
    </submittedName>
</protein>